<organism evidence="2 3">
    <name type="scientific">Acidianus sulfidivorans JP7</name>
    <dbReference type="NCBI Taxonomy" id="619593"/>
    <lineage>
        <taxon>Archaea</taxon>
        <taxon>Thermoproteota</taxon>
        <taxon>Thermoprotei</taxon>
        <taxon>Sulfolobales</taxon>
        <taxon>Sulfolobaceae</taxon>
        <taxon>Acidianus</taxon>
    </lineage>
</organism>
<name>A0A2U9IJM0_9CREN</name>
<reference evidence="2 3" key="1">
    <citation type="submission" date="2018-05" db="EMBL/GenBank/DDBJ databases">
        <title>Complete Genome Sequences of Extremely Thermoacidophilic, Metal-Mobilizing Type-Strain Members of the Archaeal Family Sulfolobaceae: Acidianus brierleyi DSM-1651T, Acidianus sulfidivorans DSM-18786T, Metallosphaera hakonensis DSM-7519T, and Metallosphaera prunae DSM-10039T.</title>
        <authorList>
            <person name="Counts J.A."/>
            <person name="Kelly R.M."/>
        </authorList>
    </citation>
    <scope>NUCLEOTIDE SEQUENCE [LARGE SCALE GENOMIC DNA]</scope>
    <source>
        <strain evidence="2 3">JP7</strain>
    </source>
</reference>
<dbReference type="AlphaFoldDB" id="A0A2U9IJM0"/>
<dbReference type="EMBL" id="CP029288">
    <property type="protein sequence ID" value="AWR96222.1"/>
    <property type="molecule type" value="Genomic_DNA"/>
</dbReference>
<feature type="transmembrane region" description="Helical" evidence="1">
    <location>
        <begin position="50"/>
        <end position="69"/>
    </location>
</feature>
<dbReference type="KEGG" id="asul:DFR86_00785"/>
<accession>A0A2U9IJM0</accession>
<keyword evidence="1" id="KW-0472">Membrane</keyword>
<keyword evidence="1" id="KW-0812">Transmembrane</keyword>
<keyword evidence="1" id="KW-1133">Transmembrane helix</keyword>
<gene>
    <name evidence="2" type="ORF">DFR86_00785</name>
</gene>
<evidence type="ECO:0000313" key="3">
    <source>
        <dbReference type="Proteomes" id="UP000248410"/>
    </source>
</evidence>
<keyword evidence="3" id="KW-1185">Reference proteome</keyword>
<evidence type="ECO:0000313" key="2">
    <source>
        <dbReference type="EMBL" id="AWR96222.1"/>
    </source>
</evidence>
<sequence length="70" mass="8108">MQMNPIVNALKNLSVTTVNIIVAFIFFIITAKITIALRIFVMFKNRCKDFLLCIVFMVLFITTLILLRIQ</sequence>
<dbReference type="Proteomes" id="UP000248410">
    <property type="component" value="Chromosome"/>
</dbReference>
<protein>
    <submittedName>
        <fullName evidence="2">Uncharacterized protein</fullName>
    </submittedName>
</protein>
<feature type="transmembrane region" description="Helical" evidence="1">
    <location>
        <begin position="20"/>
        <end position="43"/>
    </location>
</feature>
<evidence type="ECO:0000256" key="1">
    <source>
        <dbReference type="SAM" id="Phobius"/>
    </source>
</evidence>
<proteinExistence type="predicted"/>